<dbReference type="AlphaFoldDB" id="A0A1G5HQ49"/>
<dbReference type="SUPFAM" id="SSF47413">
    <property type="entry name" value="lambda repressor-like DNA-binding domains"/>
    <property type="match status" value="1"/>
</dbReference>
<feature type="region of interest" description="Disordered" evidence="1">
    <location>
        <begin position="1"/>
        <end position="34"/>
    </location>
</feature>
<feature type="domain" description="HTH cro/C1-type" evidence="2">
    <location>
        <begin position="2"/>
        <end position="26"/>
    </location>
</feature>
<dbReference type="Pfam" id="PF01381">
    <property type="entry name" value="HTH_3"/>
    <property type="match status" value="1"/>
</dbReference>
<accession>A0A1G5HQ49</accession>
<dbReference type="InterPro" id="IPR001387">
    <property type="entry name" value="Cro/C1-type_HTH"/>
</dbReference>
<organism evidence="3 4">
    <name type="scientific">Microvirga guangxiensis</name>
    <dbReference type="NCBI Taxonomy" id="549386"/>
    <lineage>
        <taxon>Bacteria</taxon>
        <taxon>Pseudomonadati</taxon>
        <taxon>Pseudomonadota</taxon>
        <taxon>Alphaproteobacteria</taxon>
        <taxon>Hyphomicrobiales</taxon>
        <taxon>Methylobacteriaceae</taxon>
        <taxon>Microvirga</taxon>
    </lineage>
</organism>
<proteinExistence type="predicted"/>
<dbReference type="Gene3D" id="1.10.260.40">
    <property type="entry name" value="lambda repressor-like DNA-binding domains"/>
    <property type="match status" value="1"/>
</dbReference>
<evidence type="ECO:0000256" key="1">
    <source>
        <dbReference type="SAM" id="MobiDB-lite"/>
    </source>
</evidence>
<feature type="compositionally biased region" description="Low complexity" evidence="1">
    <location>
        <begin position="67"/>
        <end position="77"/>
    </location>
</feature>
<gene>
    <name evidence="3" type="ORF">SAMN02927923_01840</name>
</gene>
<dbReference type="CDD" id="cd00093">
    <property type="entry name" value="HTH_XRE"/>
    <property type="match status" value="1"/>
</dbReference>
<sequence length="77" mass="8171">MLGITQEELAEESGVGRASINRLERGMEGKTRTRDAVQRALEARGVRFIGASKDSAGGVLLPPDPARPAALEATRPD</sequence>
<dbReference type="EMBL" id="FMVJ01000005">
    <property type="protein sequence ID" value="SCY65430.1"/>
    <property type="molecule type" value="Genomic_DNA"/>
</dbReference>
<reference evidence="3 4" key="1">
    <citation type="submission" date="2016-10" db="EMBL/GenBank/DDBJ databases">
        <authorList>
            <person name="de Groot N.N."/>
        </authorList>
    </citation>
    <scope>NUCLEOTIDE SEQUENCE [LARGE SCALE GENOMIC DNA]</scope>
    <source>
        <strain evidence="3 4">CGMCC 1.7666</strain>
    </source>
</reference>
<feature type="compositionally biased region" description="Basic and acidic residues" evidence="1">
    <location>
        <begin position="22"/>
        <end position="34"/>
    </location>
</feature>
<dbReference type="InterPro" id="IPR010982">
    <property type="entry name" value="Lambda_DNA-bd_dom_sf"/>
</dbReference>
<protein>
    <submittedName>
        <fullName evidence="3">Helix-turn-helix</fullName>
    </submittedName>
</protein>
<feature type="region of interest" description="Disordered" evidence="1">
    <location>
        <begin position="54"/>
        <end position="77"/>
    </location>
</feature>
<name>A0A1G5HQ49_9HYPH</name>
<evidence type="ECO:0000259" key="2">
    <source>
        <dbReference type="PROSITE" id="PS50943"/>
    </source>
</evidence>
<keyword evidence="4" id="KW-1185">Reference proteome</keyword>
<dbReference type="Proteomes" id="UP000199569">
    <property type="component" value="Unassembled WGS sequence"/>
</dbReference>
<evidence type="ECO:0000313" key="3">
    <source>
        <dbReference type="EMBL" id="SCY65430.1"/>
    </source>
</evidence>
<dbReference type="GO" id="GO:0003677">
    <property type="term" value="F:DNA binding"/>
    <property type="evidence" value="ECO:0007669"/>
    <property type="project" value="InterPro"/>
</dbReference>
<evidence type="ECO:0000313" key="4">
    <source>
        <dbReference type="Proteomes" id="UP000199569"/>
    </source>
</evidence>
<dbReference type="PROSITE" id="PS50943">
    <property type="entry name" value="HTH_CROC1"/>
    <property type="match status" value="1"/>
</dbReference>